<dbReference type="Proteomes" id="UP000054564">
    <property type="component" value="Unassembled WGS sequence"/>
</dbReference>
<feature type="non-terminal residue" evidence="1">
    <location>
        <position position="116"/>
    </location>
</feature>
<accession>A0A0L0UQ07</accession>
<dbReference type="EMBL" id="AJIL01000600">
    <property type="protein sequence ID" value="KNE89001.1"/>
    <property type="molecule type" value="Genomic_DNA"/>
</dbReference>
<dbReference type="AlphaFoldDB" id="A0A0L0UQ07"/>
<keyword evidence="2" id="KW-1185">Reference proteome</keyword>
<comment type="caution">
    <text evidence="1">The sequence shown here is derived from an EMBL/GenBank/DDBJ whole genome shotgun (WGS) entry which is preliminary data.</text>
</comment>
<protein>
    <submittedName>
        <fullName evidence="1">Uncharacterized protein</fullName>
    </submittedName>
</protein>
<reference evidence="2" key="1">
    <citation type="submission" date="2014-03" db="EMBL/GenBank/DDBJ databases">
        <title>The Genome Sequence of Puccinia striiformis f. sp. tritici PST-78.</title>
        <authorList>
            <consortium name="The Broad Institute Genome Sequencing Platform"/>
            <person name="Cuomo C."/>
            <person name="Hulbert S."/>
            <person name="Chen X."/>
            <person name="Walker B."/>
            <person name="Young S.K."/>
            <person name="Zeng Q."/>
            <person name="Gargeya S."/>
            <person name="Fitzgerald M."/>
            <person name="Haas B."/>
            <person name="Abouelleil A."/>
            <person name="Alvarado L."/>
            <person name="Arachchi H.M."/>
            <person name="Berlin A.M."/>
            <person name="Chapman S.B."/>
            <person name="Goldberg J."/>
            <person name="Griggs A."/>
            <person name="Gujja S."/>
            <person name="Hansen M."/>
            <person name="Howarth C."/>
            <person name="Imamovic A."/>
            <person name="Larimer J."/>
            <person name="McCowan C."/>
            <person name="Montmayeur A."/>
            <person name="Murphy C."/>
            <person name="Neiman D."/>
            <person name="Pearson M."/>
            <person name="Priest M."/>
            <person name="Roberts A."/>
            <person name="Saif S."/>
            <person name="Shea T."/>
            <person name="Sisk P."/>
            <person name="Sykes S."/>
            <person name="Wortman J."/>
            <person name="Nusbaum C."/>
            <person name="Birren B."/>
        </authorList>
    </citation>
    <scope>NUCLEOTIDE SEQUENCE [LARGE SCALE GENOMIC DNA]</scope>
    <source>
        <strain evidence="2">race PST-78</strain>
    </source>
</reference>
<sequence length="116" mass="12220">MEWQTSANKTTDNGVADLFDRIFCPTSNTASAAVNTAVEPTNRPVETRFKIDPALVAGNAFPASNQANGGLNSRTLPSPSTVAVVRELGVPPGALTVAIEEELRGRNIPREAQTGD</sequence>
<evidence type="ECO:0000313" key="2">
    <source>
        <dbReference type="Proteomes" id="UP000054564"/>
    </source>
</evidence>
<gene>
    <name evidence="1" type="ORF">PSTG_17545</name>
</gene>
<proteinExistence type="predicted"/>
<name>A0A0L0UQ07_9BASI</name>
<organism evidence="1 2">
    <name type="scientific">Puccinia striiformis f. sp. tritici PST-78</name>
    <dbReference type="NCBI Taxonomy" id="1165861"/>
    <lineage>
        <taxon>Eukaryota</taxon>
        <taxon>Fungi</taxon>
        <taxon>Dikarya</taxon>
        <taxon>Basidiomycota</taxon>
        <taxon>Pucciniomycotina</taxon>
        <taxon>Pucciniomycetes</taxon>
        <taxon>Pucciniales</taxon>
        <taxon>Pucciniaceae</taxon>
        <taxon>Puccinia</taxon>
    </lineage>
</organism>
<evidence type="ECO:0000313" key="1">
    <source>
        <dbReference type="EMBL" id="KNE89001.1"/>
    </source>
</evidence>